<keyword evidence="1" id="KW-0175">Coiled coil</keyword>
<comment type="caution">
    <text evidence="2">The sequence shown here is derived from an EMBL/GenBank/DDBJ whole genome shotgun (WGS) entry which is preliminary data.</text>
</comment>
<name>A0AAE0F489_9CHLO</name>
<dbReference type="Proteomes" id="UP001190700">
    <property type="component" value="Unassembled WGS sequence"/>
</dbReference>
<evidence type="ECO:0000313" key="3">
    <source>
        <dbReference type="Proteomes" id="UP001190700"/>
    </source>
</evidence>
<sequence>MSEMFPFLKRGKSHGFTADSMLVWGERLKIGGESDVERHHPLEEYRCVPKYRDPTTDRALESVRATTGQIDRFARDIYDSVSELLVDSLDYISSLYREVNFPLSFGKNQDEADTWESIEHLPGSEDLIKEFRIAEKKRISELEQQLEAAKTKKRRIVKDAASSETGA</sequence>
<reference evidence="2 3" key="1">
    <citation type="journal article" date="2015" name="Genome Biol. Evol.">
        <title>Comparative Genomics of a Bacterivorous Green Alga Reveals Evolutionary Causalities and Consequences of Phago-Mixotrophic Mode of Nutrition.</title>
        <authorList>
            <person name="Burns J.A."/>
            <person name="Paasch A."/>
            <person name="Narechania A."/>
            <person name="Kim E."/>
        </authorList>
    </citation>
    <scope>NUCLEOTIDE SEQUENCE [LARGE SCALE GENOMIC DNA]</scope>
    <source>
        <strain evidence="2 3">PLY_AMNH</strain>
    </source>
</reference>
<evidence type="ECO:0000313" key="2">
    <source>
        <dbReference type="EMBL" id="KAK3250762.1"/>
    </source>
</evidence>
<dbReference type="CDD" id="cd00024">
    <property type="entry name" value="CD_CSD"/>
    <property type="match status" value="1"/>
</dbReference>
<protein>
    <submittedName>
        <fullName evidence="2">Uncharacterized protein</fullName>
    </submittedName>
</protein>
<accession>A0AAE0F489</accession>
<proteinExistence type="predicted"/>
<feature type="coiled-coil region" evidence="1">
    <location>
        <begin position="132"/>
        <end position="159"/>
    </location>
</feature>
<dbReference type="EMBL" id="LGRX02026505">
    <property type="protein sequence ID" value="KAK3250762.1"/>
    <property type="molecule type" value="Genomic_DNA"/>
</dbReference>
<keyword evidence="3" id="KW-1185">Reference proteome</keyword>
<gene>
    <name evidence="2" type="ORF">CYMTET_39871</name>
</gene>
<dbReference type="AlphaFoldDB" id="A0AAE0F489"/>
<evidence type="ECO:0000256" key="1">
    <source>
        <dbReference type="SAM" id="Coils"/>
    </source>
</evidence>
<organism evidence="2 3">
    <name type="scientific">Cymbomonas tetramitiformis</name>
    <dbReference type="NCBI Taxonomy" id="36881"/>
    <lineage>
        <taxon>Eukaryota</taxon>
        <taxon>Viridiplantae</taxon>
        <taxon>Chlorophyta</taxon>
        <taxon>Pyramimonadophyceae</taxon>
        <taxon>Pyramimonadales</taxon>
        <taxon>Pyramimonadaceae</taxon>
        <taxon>Cymbomonas</taxon>
    </lineage>
</organism>